<dbReference type="SUPFAM" id="SSF50978">
    <property type="entry name" value="WD40 repeat-like"/>
    <property type="match status" value="1"/>
</dbReference>
<dbReference type="InterPro" id="IPR022052">
    <property type="entry name" value="Histone-bd_RBBP4-like_N"/>
</dbReference>
<reference evidence="7 8" key="1">
    <citation type="submission" date="2016-10" db="EMBL/GenBank/DDBJ databases">
        <title>Genome sequence of the basidiomycete white-rot fungus Trametes pubescens.</title>
        <authorList>
            <person name="Makela M.R."/>
            <person name="Granchi Z."/>
            <person name="Peng M."/>
            <person name="De Vries R.P."/>
            <person name="Grigoriev I."/>
            <person name="Riley R."/>
            <person name="Hilden K."/>
        </authorList>
    </citation>
    <scope>NUCLEOTIDE SEQUENCE [LARGE SCALE GENOMIC DNA]</scope>
    <source>
        <strain evidence="7 8">FBCC735</strain>
    </source>
</reference>
<feature type="compositionally biased region" description="Basic and acidic residues" evidence="5">
    <location>
        <begin position="18"/>
        <end position="33"/>
    </location>
</feature>
<keyword evidence="8" id="KW-1185">Reference proteome</keyword>
<feature type="compositionally biased region" description="Acidic residues" evidence="5">
    <location>
        <begin position="176"/>
        <end position="192"/>
    </location>
</feature>
<accession>A0A1M2VAD1</accession>
<dbReference type="Gene3D" id="2.130.10.10">
    <property type="entry name" value="YVTN repeat-like/Quinoprotein amine dehydrogenase"/>
    <property type="match status" value="1"/>
</dbReference>
<dbReference type="GO" id="GO:0005730">
    <property type="term" value="C:nucleolus"/>
    <property type="evidence" value="ECO:0007669"/>
    <property type="project" value="TreeGrafter"/>
</dbReference>
<dbReference type="Pfam" id="PF00400">
    <property type="entry name" value="WD40"/>
    <property type="match status" value="3"/>
</dbReference>
<dbReference type="PROSITE" id="PS50294">
    <property type="entry name" value="WD_REPEATS_REGION"/>
    <property type="match status" value="3"/>
</dbReference>
<feature type="domain" description="Histone-binding protein RBBP4-like N-terminal" evidence="6">
    <location>
        <begin position="102"/>
        <end position="169"/>
    </location>
</feature>
<protein>
    <recommendedName>
        <fullName evidence="3">Glutamate-rich WD repeat-containing protein 1</fullName>
    </recommendedName>
</protein>
<evidence type="ECO:0000256" key="5">
    <source>
        <dbReference type="SAM" id="MobiDB-lite"/>
    </source>
</evidence>
<feature type="repeat" description="WD" evidence="4">
    <location>
        <begin position="320"/>
        <end position="362"/>
    </location>
</feature>
<dbReference type="GO" id="GO:0042254">
    <property type="term" value="P:ribosome biogenesis"/>
    <property type="evidence" value="ECO:0007669"/>
    <property type="project" value="TreeGrafter"/>
</dbReference>
<feature type="compositionally biased region" description="Acidic residues" evidence="5">
    <location>
        <begin position="65"/>
        <end position="74"/>
    </location>
</feature>
<proteinExistence type="predicted"/>
<dbReference type="InterPro" id="IPR001680">
    <property type="entry name" value="WD40_rpt"/>
</dbReference>
<organism evidence="7 8">
    <name type="scientific">Trametes pubescens</name>
    <name type="common">White-rot fungus</name>
    <dbReference type="NCBI Taxonomy" id="154538"/>
    <lineage>
        <taxon>Eukaryota</taxon>
        <taxon>Fungi</taxon>
        <taxon>Dikarya</taxon>
        <taxon>Basidiomycota</taxon>
        <taxon>Agaricomycotina</taxon>
        <taxon>Agaricomycetes</taxon>
        <taxon>Polyporales</taxon>
        <taxon>Polyporaceae</taxon>
        <taxon>Trametes</taxon>
    </lineage>
</organism>
<feature type="region of interest" description="Disordered" evidence="5">
    <location>
        <begin position="1"/>
        <end position="74"/>
    </location>
</feature>
<dbReference type="Pfam" id="PF12265">
    <property type="entry name" value="CAF1C_H4-bd"/>
    <property type="match status" value="1"/>
</dbReference>
<gene>
    <name evidence="7" type="ORF">TRAPUB_4747</name>
</gene>
<feature type="repeat" description="WD" evidence="4">
    <location>
        <begin position="366"/>
        <end position="408"/>
    </location>
</feature>
<evidence type="ECO:0000256" key="4">
    <source>
        <dbReference type="PROSITE-ProRule" id="PRU00221"/>
    </source>
</evidence>
<sequence length="518" mass="56689">MSKRSVTEIQASSGSQAEPRKTPRGESKQREQAGDDEMGEFEDAWEDELESDEEVVDAEAGKDEDGMDMDVDDEVLPPIEESDEQPAAPEAYIPGVHQLAKDEILEPDDSVYLMRHNMTVNWPCLSFDILRDNLGDQRQRFPATAYLVAGSQADVAKNNEISVYKMSSLQRTQKEDDSDDEEEDEDALDEDPVLEHRSIPHLGGVNRIRAQPLPASSPLPPVSQPYYVASWSETGKVHVWDVRPLIEALDVPGYTIDKARTHTPAFTIASHGRAEGFAMDWASSGGANPSALRLLTGDINAKIFLTTTTPTGFNPLSQPFTSHTSSVEDLQWSPAEPTVFASCSADQSVQIWDVRAKGRKSVAGIDQAHNADVNVISWNRASTYLLLSGGDEGGIKVWDLRNVKKKGSTAPDPTPVAGFNWHTAPITSIEWHPTEDSIFAASGADDQVTLWDLAVEQDDEETGGMDATPAGGREVPPQLLFVHQGQKDVKEVHWHPQIPGAVVSTALDGFNIFKTISV</sequence>
<dbReference type="InterPro" id="IPR036322">
    <property type="entry name" value="WD40_repeat_dom_sf"/>
</dbReference>
<evidence type="ECO:0000256" key="1">
    <source>
        <dbReference type="ARBA" id="ARBA00022574"/>
    </source>
</evidence>
<evidence type="ECO:0000259" key="6">
    <source>
        <dbReference type="Pfam" id="PF12265"/>
    </source>
</evidence>
<name>A0A1M2VAD1_TRAPU</name>
<evidence type="ECO:0000256" key="2">
    <source>
        <dbReference type="ARBA" id="ARBA00022737"/>
    </source>
</evidence>
<feature type="compositionally biased region" description="Acidic residues" evidence="5">
    <location>
        <begin position="34"/>
        <end position="57"/>
    </location>
</feature>
<comment type="caution">
    <text evidence="7">The sequence shown here is derived from an EMBL/GenBank/DDBJ whole genome shotgun (WGS) entry which is preliminary data.</text>
</comment>
<dbReference type="PANTHER" id="PTHR45903:SF1">
    <property type="entry name" value="GLUTAMATE-RICH WD REPEAT-CONTAINING PROTEIN 1"/>
    <property type="match status" value="1"/>
</dbReference>
<feature type="region of interest" description="Disordered" evidence="5">
    <location>
        <begin position="167"/>
        <end position="200"/>
    </location>
</feature>
<dbReference type="AlphaFoldDB" id="A0A1M2VAD1"/>
<dbReference type="STRING" id="154538.A0A1M2VAD1"/>
<dbReference type="InterPro" id="IPR051972">
    <property type="entry name" value="Glutamate-rich_WD_repeat"/>
</dbReference>
<feature type="repeat" description="WD" evidence="4">
    <location>
        <begin position="419"/>
        <end position="453"/>
    </location>
</feature>
<dbReference type="SMART" id="SM00320">
    <property type="entry name" value="WD40"/>
    <property type="match status" value="6"/>
</dbReference>
<dbReference type="Proteomes" id="UP000184267">
    <property type="component" value="Unassembled WGS sequence"/>
</dbReference>
<dbReference type="PANTHER" id="PTHR45903">
    <property type="entry name" value="GLUTAMATE-RICH WD REPEAT-CONTAINING PROTEIN 1"/>
    <property type="match status" value="1"/>
</dbReference>
<feature type="compositionally biased region" description="Polar residues" evidence="5">
    <location>
        <begin position="7"/>
        <end position="16"/>
    </location>
</feature>
<dbReference type="OrthoDB" id="2161379at2759"/>
<evidence type="ECO:0000313" key="8">
    <source>
        <dbReference type="Proteomes" id="UP000184267"/>
    </source>
</evidence>
<keyword evidence="1 4" id="KW-0853">WD repeat</keyword>
<evidence type="ECO:0000313" key="7">
    <source>
        <dbReference type="EMBL" id="OJT04477.1"/>
    </source>
</evidence>
<dbReference type="PROSITE" id="PS50082">
    <property type="entry name" value="WD_REPEATS_2"/>
    <property type="match status" value="3"/>
</dbReference>
<keyword evidence="2" id="KW-0677">Repeat</keyword>
<dbReference type="InterPro" id="IPR015943">
    <property type="entry name" value="WD40/YVTN_repeat-like_dom_sf"/>
</dbReference>
<evidence type="ECO:0000256" key="3">
    <source>
        <dbReference type="ARBA" id="ARBA00040876"/>
    </source>
</evidence>
<dbReference type="EMBL" id="MNAD01001539">
    <property type="protein sequence ID" value="OJT04477.1"/>
    <property type="molecule type" value="Genomic_DNA"/>
</dbReference>
<dbReference type="InterPro" id="IPR020472">
    <property type="entry name" value="WD40_PAC1"/>
</dbReference>
<dbReference type="OMA" id="RHWKPNA"/>
<dbReference type="PRINTS" id="PR00320">
    <property type="entry name" value="GPROTEINBRPT"/>
</dbReference>